<dbReference type="CDD" id="cd04491">
    <property type="entry name" value="SoSSB_OBF"/>
    <property type="match status" value="1"/>
</dbReference>
<dbReference type="InterPro" id="IPR051231">
    <property type="entry name" value="SOSS-B"/>
</dbReference>
<evidence type="ECO:0000313" key="2">
    <source>
        <dbReference type="EMBL" id="QLG61955.1"/>
    </source>
</evidence>
<dbReference type="GO" id="GO:0003677">
    <property type="term" value="F:DNA binding"/>
    <property type="evidence" value="ECO:0007669"/>
    <property type="project" value="UniProtKB-KW"/>
</dbReference>
<dbReference type="Proteomes" id="UP000509626">
    <property type="component" value="Chromosome"/>
</dbReference>
<dbReference type="KEGG" id="halu:HUG12_09580"/>
<evidence type="ECO:0000256" key="1">
    <source>
        <dbReference type="ARBA" id="ARBA00023125"/>
    </source>
</evidence>
<dbReference type="GO" id="GO:0000724">
    <property type="term" value="P:double-strand break repair via homologous recombination"/>
    <property type="evidence" value="ECO:0007669"/>
    <property type="project" value="TreeGrafter"/>
</dbReference>
<dbReference type="GO" id="GO:0010212">
    <property type="term" value="P:response to ionizing radiation"/>
    <property type="evidence" value="ECO:0007669"/>
    <property type="project" value="TreeGrafter"/>
</dbReference>
<sequence length="201" mass="22039">MTIVAIEESAETAAVSPKEPAPQEVREYILDNTDLTADTLTGARNEVQAEISFLSDVAAYYLIAQRHGLDPAEFFQTKKQAYALKVGNLRPEMRSADLTATVKQITPINEFERDDGSDGKVCNIIVGDQTGKAVVTLWDEDTAYASEFESGDKLRIEDGYTKMASDFCQSRFGCEVELRLGNDGTLLKQTGTGDEWVPVTG</sequence>
<accession>A0A7D5LB87</accession>
<name>A0A7D5LB87_9EURY</name>
<dbReference type="InterPro" id="IPR012340">
    <property type="entry name" value="NA-bd_OB-fold"/>
</dbReference>
<evidence type="ECO:0000313" key="3">
    <source>
        <dbReference type="Proteomes" id="UP000509626"/>
    </source>
</evidence>
<dbReference type="PANTHER" id="PTHR13356">
    <property type="entry name" value="OB FOLD NUCLEIC ACID BINDING PROTEIN-RELATED"/>
    <property type="match status" value="1"/>
</dbReference>
<dbReference type="GeneID" id="56037709"/>
<organism evidence="2 3">
    <name type="scientific">Halorarum salinum</name>
    <dbReference type="NCBI Taxonomy" id="2743089"/>
    <lineage>
        <taxon>Archaea</taxon>
        <taxon>Methanobacteriati</taxon>
        <taxon>Methanobacteriota</taxon>
        <taxon>Stenosarchaea group</taxon>
        <taxon>Halobacteria</taxon>
        <taxon>Halobacteriales</taxon>
        <taxon>Haloferacaceae</taxon>
        <taxon>Halorarum</taxon>
    </lineage>
</organism>
<protein>
    <submittedName>
        <fullName evidence="2">Uncharacterized protein</fullName>
    </submittedName>
</protein>
<dbReference type="RefSeq" id="WP_179268540.1">
    <property type="nucleotide sequence ID" value="NZ_CP058579.1"/>
</dbReference>
<keyword evidence="3" id="KW-1185">Reference proteome</keyword>
<dbReference type="SUPFAM" id="SSF50249">
    <property type="entry name" value="Nucleic acid-binding proteins"/>
    <property type="match status" value="1"/>
</dbReference>
<proteinExistence type="predicted"/>
<dbReference type="AlphaFoldDB" id="A0A7D5LB87"/>
<dbReference type="PANTHER" id="PTHR13356:SF0">
    <property type="entry name" value="SOSS COMPLEX SUBUNIT B HOMOLOG"/>
    <property type="match status" value="1"/>
</dbReference>
<gene>
    <name evidence="2" type="ORF">HUG12_09580</name>
</gene>
<dbReference type="Gene3D" id="2.40.50.140">
    <property type="entry name" value="Nucleic acid-binding proteins"/>
    <property type="match status" value="1"/>
</dbReference>
<reference evidence="2 3" key="1">
    <citation type="submission" date="2020-06" db="EMBL/GenBank/DDBJ databases">
        <title>NJ-3-1, isolated from saline soil.</title>
        <authorList>
            <person name="Cui H.L."/>
            <person name="Shi X."/>
        </authorList>
    </citation>
    <scope>NUCLEOTIDE SEQUENCE [LARGE SCALE GENOMIC DNA]</scope>
    <source>
        <strain evidence="2 3">NJ-3-1</strain>
    </source>
</reference>
<dbReference type="EMBL" id="CP058579">
    <property type="protein sequence ID" value="QLG61955.1"/>
    <property type="molecule type" value="Genomic_DNA"/>
</dbReference>
<keyword evidence="1" id="KW-0238">DNA-binding</keyword>
<dbReference type="OrthoDB" id="6262at2157"/>